<dbReference type="OrthoDB" id="4570418at2"/>
<reference evidence="1 2" key="1">
    <citation type="submission" date="2019-10" db="EMBL/GenBank/DDBJ databases">
        <title>Nocardia macrotermitis sp. nov. and Nocardia aurantia sp. nov., isolated from the gut of fungus growing-termite Macrotermes natalensis.</title>
        <authorList>
            <person name="Benndorf R."/>
            <person name="Schwitalla J."/>
            <person name="Martin K."/>
            <person name="De Beer W."/>
            <person name="Kaster A.-K."/>
            <person name="Vollmers J."/>
            <person name="Poulsen M."/>
            <person name="Beemelmanns C."/>
        </authorList>
    </citation>
    <scope>NUCLEOTIDE SEQUENCE [LARGE SCALE GENOMIC DNA]</scope>
    <source>
        <strain evidence="1 2">RB56</strain>
    </source>
</reference>
<name>A0A7K0DH31_9NOCA</name>
<dbReference type="RefSeq" id="WP_153338550.1">
    <property type="nucleotide sequence ID" value="NZ_WEGI01000001.1"/>
</dbReference>
<evidence type="ECO:0000313" key="1">
    <source>
        <dbReference type="EMBL" id="MQY24582.1"/>
    </source>
</evidence>
<organism evidence="1 2">
    <name type="scientific">Nocardia aurantia</name>
    <dbReference type="NCBI Taxonomy" id="2585199"/>
    <lineage>
        <taxon>Bacteria</taxon>
        <taxon>Bacillati</taxon>
        <taxon>Actinomycetota</taxon>
        <taxon>Actinomycetes</taxon>
        <taxon>Mycobacteriales</taxon>
        <taxon>Nocardiaceae</taxon>
        <taxon>Nocardia</taxon>
    </lineage>
</organism>
<accession>A0A7K0DH31</accession>
<dbReference type="EMBL" id="WEGI01000001">
    <property type="protein sequence ID" value="MQY24582.1"/>
    <property type="molecule type" value="Genomic_DNA"/>
</dbReference>
<proteinExistence type="predicted"/>
<dbReference type="Proteomes" id="UP000431401">
    <property type="component" value="Unassembled WGS sequence"/>
</dbReference>
<sequence>MSDGDIRAVAIERIARLSYADWKTQHDRGVGYDGEGGAAPEWADAPGDSGPKLAFLTAAGESVDAIGDLLGPGETVVRLLRDLIDPIPCRRDERGVCRAHGQVPAGPDRLCPHDEAKRWLADHRPDGDAGER</sequence>
<evidence type="ECO:0000313" key="2">
    <source>
        <dbReference type="Proteomes" id="UP000431401"/>
    </source>
</evidence>
<keyword evidence="2" id="KW-1185">Reference proteome</keyword>
<dbReference type="AlphaFoldDB" id="A0A7K0DH31"/>
<protein>
    <submittedName>
        <fullName evidence="1">Uncharacterized protein</fullName>
    </submittedName>
</protein>
<comment type="caution">
    <text evidence="1">The sequence shown here is derived from an EMBL/GenBank/DDBJ whole genome shotgun (WGS) entry which is preliminary data.</text>
</comment>
<gene>
    <name evidence="1" type="ORF">NRB56_01300</name>
</gene>